<feature type="region of interest" description="Disordered" evidence="6">
    <location>
        <begin position="243"/>
        <end position="271"/>
    </location>
</feature>
<dbReference type="Gene3D" id="3.50.50.60">
    <property type="entry name" value="FAD/NAD(P)-binding domain"/>
    <property type="match status" value="1"/>
</dbReference>
<dbReference type="Proteomes" id="UP000828390">
    <property type="component" value="Unassembled WGS sequence"/>
</dbReference>
<proteinExistence type="inferred from homology"/>
<dbReference type="PRINTS" id="PR00419">
    <property type="entry name" value="ADXRDTASE"/>
</dbReference>
<feature type="compositionally biased region" description="Basic residues" evidence="6">
    <location>
        <begin position="257"/>
        <end position="271"/>
    </location>
</feature>
<accession>A0A9D4HUN3</accession>
<dbReference type="Pfam" id="PF00743">
    <property type="entry name" value="FMO-like"/>
    <property type="match status" value="1"/>
</dbReference>
<dbReference type="PANTHER" id="PTHR23023">
    <property type="entry name" value="DIMETHYLANILINE MONOOXYGENASE"/>
    <property type="match status" value="1"/>
</dbReference>
<dbReference type="AlphaFoldDB" id="A0A9D4HUN3"/>
<dbReference type="EMBL" id="JAIWYP010000011">
    <property type="protein sequence ID" value="KAH3735760.1"/>
    <property type="molecule type" value="Genomic_DNA"/>
</dbReference>
<reference evidence="7" key="2">
    <citation type="submission" date="2020-11" db="EMBL/GenBank/DDBJ databases">
        <authorList>
            <person name="McCartney M.A."/>
            <person name="Auch B."/>
            <person name="Kono T."/>
            <person name="Mallez S."/>
            <person name="Becker A."/>
            <person name="Gohl D.M."/>
            <person name="Silverstein K.A.T."/>
            <person name="Koren S."/>
            <person name="Bechman K.B."/>
            <person name="Herman A."/>
            <person name="Abrahante J.E."/>
            <person name="Garbe J."/>
        </authorList>
    </citation>
    <scope>NUCLEOTIDE SEQUENCE</scope>
    <source>
        <strain evidence="7">Duluth1</strain>
        <tissue evidence="7">Whole animal</tissue>
    </source>
</reference>
<evidence type="ECO:0000256" key="2">
    <source>
        <dbReference type="ARBA" id="ARBA00022630"/>
    </source>
</evidence>
<comment type="caution">
    <text evidence="7">The sequence shown here is derived from an EMBL/GenBank/DDBJ whole genome shotgun (WGS) entry which is preliminary data.</text>
</comment>
<keyword evidence="2 5" id="KW-0285">Flavoprotein</keyword>
<comment type="similarity">
    <text evidence="1 5">Belongs to the FMO family.</text>
</comment>
<feature type="compositionally biased region" description="Basic and acidic residues" evidence="6">
    <location>
        <begin position="243"/>
        <end position="256"/>
    </location>
</feature>
<gene>
    <name evidence="7" type="ORF">DPMN_042295</name>
</gene>
<dbReference type="InterPro" id="IPR036188">
    <property type="entry name" value="FAD/NAD-bd_sf"/>
</dbReference>
<evidence type="ECO:0000313" key="7">
    <source>
        <dbReference type="EMBL" id="KAH3735760.1"/>
    </source>
</evidence>
<evidence type="ECO:0000256" key="5">
    <source>
        <dbReference type="RuleBase" id="RU361177"/>
    </source>
</evidence>
<dbReference type="SUPFAM" id="SSF51905">
    <property type="entry name" value="FAD/NAD(P)-binding domain"/>
    <property type="match status" value="1"/>
</dbReference>
<dbReference type="GO" id="GO:0004499">
    <property type="term" value="F:N,N-dimethylaniline monooxygenase activity"/>
    <property type="evidence" value="ECO:0007669"/>
    <property type="project" value="InterPro"/>
</dbReference>
<evidence type="ECO:0000313" key="8">
    <source>
        <dbReference type="Proteomes" id="UP000828390"/>
    </source>
</evidence>
<dbReference type="InterPro" id="IPR050346">
    <property type="entry name" value="FMO-like"/>
</dbReference>
<dbReference type="GO" id="GO:0050660">
    <property type="term" value="F:flavin adenine dinucleotide binding"/>
    <property type="evidence" value="ECO:0007669"/>
    <property type="project" value="InterPro"/>
</dbReference>
<keyword evidence="5" id="KW-0503">Monooxygenase</keyword>
<sequence length="271" mass="31048">MDKKKPRVCIIGAGPAGMAALYQIKLNAADQINVECYEKQETSEGLWNYTWRTGTDEYGEHVHSSMYTNLWLAGPKEGTEYMDYSYKDHFIKLLPSYVPREIALQYGNGRFTKGQCGDMKSLVHCRHVVTSVEYDNDADHFTVWVRDLPGNKDNKEIFSHVVVASGAFYVPNSPSFEGICSFPGRIIHSHDFREAKEFADQTVLIVGSSFSASEIAVQLIRFGAKHVIVTYRQHPVNFKGTRSIEERPIVTKDRQQHHPFKRRNQRRCGRR</sequence>
<keyword evidence="4 5" id="KW-0560">Oxidoreductase</keyword>
<reference evidence="7" key="1">
    <citation type="journal article" date="2019" name="bioRxiv">
        <title>The Genome of the Zebra Mussel, Dreissena polymorpha: A Resource for Invasive Species Research.</title>
        <authorList>
            <person name="McCartney M.A."/>
            <person name="Auch B."/>
            <person name="Kono T."/>
            <person name="Mallez S."/>
            <person name="Zhang Y."/>
            <person name="Obille A."/>
            <person name="Becker A."/>
            <person name="Abrahante J.E."/>
            <person name="Garbe J."/>
            <person name="Badalamenti J.P."/>
            <person name="Herman A."/>
            <person name="Mangelson H."/>
            <person name="Liachko I."/>
            <person name="Sullivan S."/>
            <person name="Sone E.D."/>
            <person name="Koren S."/>
            <person name="Silverstein K.A.T."/>
            <person name="Beckman K.B."/>
            <person name="Gohl D.M."/>
        </authorList>
    </citation>
    <scope>NUCLEOTIDE SEQUENCE</scope>
    <source>
        <strain evidence="7">Duluth1</strain>
        <tissue evidence="7">Whole animal</tissue>
    </source>
</reference>
<evidence type="ECO:0000256" key="1">
    <source>
        <dbReference type="ARBA" id="ARBA00009183"/>
    </source>
</evidence>
<protein>
    <recommendedName>
        <fullName evidence="5">Flavin-containing monooxygenase</fullName>
        <ecNumber evidence="5">1.-.-.-</ecNumber>
    </recommendedName>
</protein>
<keyword evidence="8" id="KW-1185">Reference proteome</keyword>
<organism evidence="7 8">
    <name type="scientific">Dreissena polymorpha</name>
    <name type="common">Zebra mussel</name>
    <name type="synonym">Mytilus polymorpha</name>
    <dbReference type="NCBI Taxonomy" id="45954"/>
    <lineage>
        <taxon>Eukaryota</taxon>
        <taxon>Metazoa</taxon>
        <taxon>Spiralia</taxon>
        <taxon>Lophotrochozoa</taxon>
        <taxon>Mollusca</taxon>
        <taxon>Bivalvia</taxon>
        <taxon>Autobranchia</taxon>
        <taxon>Heteroconchia</taxon>
        <taxon>Euheterodonta</taxon>
        <taxon>Imparidentia</taxon>
        <taxon>Neoheterodontei</taxon>
        <taxon>Myida</taxon>
        <taxon>Dreissenoidea</taxon>
        <taxon>Dreissenidae</taxon>
        <taxon>Dreissena</taxon>
    </lineage>
</organism>
<dbReference type="GO" id="GO:0050661">
    <property type="term" value="F:NADP binding"/>
    <property type="evidence" value="ECO:0007669"/>
    <property type="project" value="InterPro"/>
</dbReference>
<keyword evidence="3 5" id="KW-0274">FAD</keyword>
<evidence type="ECO:0000256" key="4">
    <source>
        <dbReference type="ARBA" id="ARBA00023002"/>
    </source>
</evidence>
<dbReference type="EC" id="1.-.-.-" evidence="5"/>
<comment type="cofactor">
    <cofactor evidence="5">
        <name>FAD</name>
        <dbReference type="ChEBI" id="CHEBI:57692"/>
    </cofactor>
</comment>
<evidence type="ECO:0000256" key="6">
    <source>
        <dbReference type="SAM" id="MobiDB-lite"/>
    </source>
</evidence>
<evidence type="ECO:0000256" key="3">
    <source>
        <dbReference type="ARBA" id="ARBA00022827"/>
    </source>
</evidence>
<dbReference type="InterPro" id="IPR020946">
    <property type="entry name" value="Flavin_mOase-like"/>
</dbReference>
<name>A0A9D4HUN3_DREPO</name>